<name>A0ABR2RBE7_9ROSI</name>
<keyword evidence="4" id="KW-1185">Reference proteome</keyword>
<accession>A0ABR2RBE7</accession>
<comment type="caution">
    <text evidence="3">The sequence shown here is derived from an EMBL/GenBank/DDBJ whole genome shotgun (WGS) entry which is preliminary data.</text>
</comment>
<keyword evidence="2" id="KW-0472">Membrane</keyword>
<feature type="region of interest" description="Disordered" evidence="1">
    <location>
        <begin position="1"/>
        <end position="21"/>
    </location>
</feature>
<evidence type="ECO:0000256" key="2">
    <source>
        <dbReference type="SAM" id="Phobius"/>
    </source>
</evidence>
<sequence length="91" mass="10057">MAMAMATPPYLSSSSPMAPYNPQQDGDHVLVSPDSNFALHGEIMLLTFLLLFALFLAFLLFFLYIKGFRTKAGLLNYSSSEQVELSKFSGV</sequence>
<keyword evidence="2" id="KW-1133">Transmembrane helix</keyword>
<evidence type="ECO:0000256" key="1">
    <source>
        <dbReference type="SAM" id="MobiDB-lite"/>
    </source>
</evidence>
<dbReference type="EMBL" id="JBBPBN010000024">
    <property type="protein sequence ID" value="KAK9010103.1"/>
    <property type="molecule type" value="Genomic_DNA"/>
</dbReference>
<feature type="compositionally biased region" description="Polar residues" evidence="1">
    <location>
        <begin position="10"/>
        <end position="21"/>
    </location>
</feature>
<proteinExistence type="predicted"/>
<gene>
    <name evidence="3" type="ORF">V6N11_036618</name>
</gene>
<evidence type="ECO:0000313" key="4">
    <source>
        <dbReference type="Proteomes" id="UP001396334"/>
    </source>
</evidence>
<feature type="transmembrane region" description="Helical" evidence="2">
    <location>
        <begin position="43"/>
        <end position="65"/>
    </location>
</feature>
<reference evidence="3 4" key="1">
    <citation type="journal article" date="2024" name="G3 (Bethesda)">
        <title>Genome assembly of Hibiscus sabdariffa L. provides insights into metabolisms of medicinal natural products.</title>
        <authorList>
            <person name="Kim T."/>
        </authorList>
    </citation>
    <scope>NUCLEOTIDE SEQUENCE [LARGE SCALE GENOMIC DNA]</scope>
    <source>
        <strain evidence="3">TK-2024</strain>
        <tissue evidence="3">Old leaves</tissue>
    </source>
</reference>
<organism evidence="3 4">
    <name type="scientific">Hibiscus sabdariffa</name>
    <name type="common">roselle</name>
    <dbReference type="NCBI Taxonomy" id="183260"/>
    <lineage>
        <taxon>Eukaryota</taxon>
        <taxon>Viridiplantae</taxon>
        <taxon>Streptophyta</taxon>
        <taxon>Embryophyta</taxon>
        <taxon>Tracheophyta</taxon>
        <taxon>Spermatophyta</taxon>
        <taxon>Magnoliopsida</taxon>
        <taxon>eudicotyledons</taxon>
        <taxon>Gunneridae</taxon>
        <taxon>Pentapetalae</taxon>
        <taxon>rosids</taxon>
        <taxon>malvids</taxon>
        <taxon>Malvales</taxon>
        <taxon>Malvaceae</taxon>
        <taxon>Malvoideae</taxon>
        <taxon>Hibiscus</taxon>
    </lineage>
</organism>
<evidence type="ECO:0000313" key="3">
    <source>
        <dbReference type="EMBL" id="KAK9010103.1"/>
    </source>
</evidence>
<keyword evidence="2" id="KW-0812">Transmembrane</keyword>
<protein>
    <submittedName>
        <fullName evidence="3">Uncharacterized protein</fullName>
    </submittedName>
</protein>
<dbReference type="Proteomes" id="UP001396334">
    <property type="component" value="Unassembled WGS sequence"/>
</dbReference>